<evidence type="ECO:0000313" key="5">
    <source>
        <dbReference type="Proteomes" id="UP000789707"/>
    </source>
</evidence>
<dbReference type="EMBL" id="CAKKNS010000008">
    <property type="protein sequence ID" value="CAH0417337.1"/>
    <property type="molecule type" value="Genomic_DNA"/>
</dbReference>
<gene>
    <name evidence="4" type="primary">gcvH</name>
    <name evidence="4" type="ORF">WFA24289_01672</name>
</gene>
<keyword evidence="5" id="KW-1185">Reference proteome</keyword>
<organism evidence="4 5">
    <name type="scientific">Periweissella fabaria</name>
    <dbReference type="NCBI Taxonomy" id="546157"/>
    <lineage>
        <taxon>Bacteria</taxon>
        <taxon>Bacillati</taxon>
        <taxon>Bacillota</taxon>
        <taxon>Bacilli</taxon>
        <taxon>Lactobacillales</taxon>
        <taxon>Lactobacillaceae</taxon>
        <taxon>Periweissella</taxon>
    </lineage>
</organism>
<dbReference type="Proteomes" id="UP000789707">
    <property type="component" value="Unassembled WGS sequence"/>
</dbReference>
<evidence type="ECO:0000259" key="3">
    <source>
        <dbReference type="PROSITE" id="PS50968"/>
    </source>
</evidence>
<proteinExistence type="inferred from homology"/>
<dbReference type="CDD" id="cd06848">
    <property type="entry name" value="GCS_H"/>
    <property type="match status" value="1"/>
</dbReference>
<dbReference type="Pfam" id="PF01597">
    <property type="entry name" value="GCV_H"/>
    <property type="match status" value="1"/>
</dbReference>
<dbReference type="InterPro" id="IPR011053">
    <property type="entry name" value="Single_hybrid_motif"/>
</dbReference>
<protein>
    <submittedName>
        <fullName evidence="4">Glycine cleavage system H protein</fullName>
    </submittedName>
</protein>
<sequence>MSEKWYWTVESTNETVRIGLTAKTLEELGEISFVDLPKVGTILADGDSLASVEATKAVLDFDTPFAGTVIAINTAAIDTPTTLNQASHDNNWLVDLKK</sequence>
<dbReference type="RefSeq" id="WP_230097364.1">
    <property type="nucleotide sequence ID" value="NZ_CAKKNS010000008.1"/>
</dbReference>
<keyword evidence="2" id="KW-0450">Lipoyl</keyword>
<feature type="domain" description="Lipoyl-binding" evidence="3">
    <location>
        <begin position="15"/>
        <end position="97"/>
    </location>
</feature>
<comment type="caution">
    <text evidence="4">The sequence shown here is derived from an EMBL/GenBank/DDBJ whole genome shotgun (WGS) entry which is preliminary data.</text>
</comment>
<dbReference type="InterPro" id="IPR000089">
    <property type="entry name" value="Biotin_lipoyl"/>
</dbReference>
<evidence type="ECO:0000256" key="2">
    <source>
        <dbReference type="ARBA" id="ARBA00022823"/>
    </source>
</evidence>
<dbReference type="InterPro" id="IPR033753">
    <property type="entry name" value="GCV_H/Fam206"/>
</dbReference>
<dbReference type="InterPro" id="IPR003016">
    <property type="entry name" value="2-oxoA_DH_lipoyl-BS"/>
</dbReference>
<evidence type="ECO:0000256" key="1">
    <source>
        <dbReference type="ARBA" id="ARBA00009249"/>
    </source>
</evidence>
<accession>A0ABM8Z7G4</accession>
<name>A0ABM8Z7G4_9LACO</name>
<comment type="similarity">
    <text evidence="1">Belongs to the GcvH family.</text>
</comment>
<dbReference type="SUPFAM" id="SSF51230">
    <property type="entry name" value="Single hybrid motif"/>
    <property type="match status" value="1"/>
</dbReference>
<dbReference type="Gene3D" id="2.40.50.100">
    <property type="match status" value="1"/>
</dbReference>
<dbReference type="PANTHER" id="PTHR11715">
    <property type="entry name" value="GLYCINE CLEAVAGE SYSTEM H PROTEIN"/>
    <property type="match status" value="1"/>
</dbReference>
<reference evidence="4 5" key="1">
    <citation type="submission" date="2021-11" db="EMBL/GenBank/DDBJ databases">
        <authorList>
            <person name="Depoorter E."/>
        </authorList>
    </citation>
    <scope>NUCLEOTIDE SEQUENCE [LARGE SCALE GENOMIC DNA]</scope>
    <source>
        <strain evidence="4 5">LMG 24289</strain>
    </source>
</reference>
<dbReference type="InterPro" id="IPR002930">
    <property type="entry name" value="GCV_H"/>
</dbReference>
<dbReference type="PROSITE" id="PS50968">
    <property type="entry name" value="BIOTINYL_LIPOYL"/>
    <property type="match status" value="1"/>
</dbReference>
<evidence type="ECO:0000313" key="4">
    <source>
        <dbReference type="EMBL" id="CAH0417337.1"/>
    </source>
</evidence>
<dbReference type="PROSITE" id="PS00189">
    <property type="entry name" value="LIPOYL"/>
    <property type="match status" value="1"/>
</dbReference>
<dbReference type="PANTHER" id="PTHR11715:SF3">
    <property type="entry name" value="GLYCINE CLEAVAGE SYSTEM H PROTEIN-RELATED"/>
    <property type="match status" value="1"/>
</dbReference>